<evidence type="ECO:0000256" key="8">
    <source>
        <dbReference type="RuleBase" id="RU003870"/>
    </source>
</evidence>
<evidence type="ECO:0000313" key="10">
    <source>
        <dbReference type="EMBL" id="MBC5763506.1"/>
    </source>
</evidence>
<comment type="subunit">
    <text evidence="6">Part of the 50S ribosomal subunit.</text>
</comment>
<protein>
    <recommendedName>
        <fullName evidence="6">Large ribosomal subunit protein uL6</fullName>
    </recommendedName>
</protein>
<dbReference type="GO" id="GO:0019843">
    <property type="term" value="F:rRNA binding"/>
    <property type="evidence" value="ECO:0007669"/>
    <property type="project" value="UniProtKB-UniRule"/>
</dbReference>
<feature type="domain" description="Large ribosomal subunit protein uL6 alpha-beta" evidence="9">
    <location>
        <begin position="11"/>
        <end position="82"/>
    </location>
</feature>
<keyword evidence="2 6" id="KW-0699">rRNA-binding</keyword>
<dbReference type="PIRSF" id="PIRSF002162">
    <property type="entry name" value="Ribosomal_L6"/>
    <property type="match status" value="1"/>
</dbReference>
<dbReference type="NCBIfam" id="TIGR03654">
    <property type="entry name" value="L6_bact"/>
    <property type="match status" value="1"/>
</dbReference>
<dbReference type="HAMAP" id="MF_01365_B">
    <property type="entry name" value="Ribosomal_uL6_B"/>
    <property type="match status" value="1"/>
</dbReference>
<dbReference type="RefSeq" id="WP_187079949.1">
    <property type="nucleotide sequence ID" value="NZ_JACORU010000001.1"/>
</dbReference>
<dbReference type="InterPro" id="IPR036789">
    <property type="entry name" value="Ribosomal_uL6-like_a/b-dom_sf"/>
</dbReference>
<comment type="caution">
    <text evidence="10">The sequence shown here is derived from an EMBL/GenBank/DDBJ whole genome shotgun (WGS) entry which is preliminary data.</text>
</comment>
<evidence type="ECO:0000256" key="6">
    <source>
        <dbReference type="HAMAP-Rule" id="MF_01365"/>
    </source>
</evidence>
<dbReference type="PRINTS" id="PR00059">
    <property type="entry name" value="RIBOSOMALL6"/>
</dbReference>
<dbReference type="EMBL" id="JACORU010000001">
    <property type="protein sequence ID" value="MBC5763506.1"/>
    <property type="molecule type" value="Genomic_DNA"/>
</dbReference>
<comment type="similarity">
    <text evidence="1 6 7">Belongs to the universal ribosomal protein uL6 family.</text>
</comment>
<evidence type="ECO:0000256" key="5">
    <source>
        <dbReference type="ARBA" id="ARBA00023274"/>
    </source>
</evidence>
<evidence type="ECO:0000313" key="11">
    <source>
        <dbReference type="Proteomes" id="UP000596827"/>
    </source>
</evidence>
<comment type="function">
    <text evidence="6 8">This protein binds to the 23S rRNA, and is important in its secondary structure. It is located near the subunit interface in the base of the L7/L12 stalk, and near the tRNA binding site of the peptidyltransferase center.</text>
</comment>
<dbReference type="InterPro" id="IPR002358">
    <property type="entry name" value="Ribosomal_uL6_CS"/>
</dbReference>
<keyword evidence="3 6" id="KW-0694">RNA-binding</keyword>
<keyword evidence="11" id="KW-1185">Reference proteome</keyword>
<keyword evidence="4 6" id="KW-0689">Ribosomal protein</keyword>
<name>A0A923S0S0_9BURK</name>
<sequence length="177" mass="19028">MSRVGKMPVEVPKDVNVEIKEDQISVKGKGGELRLATNALVKVASKDGKLSFEPANDSREANAMSGTMRQLVNNMVLGVTKGFEKKLTLVGVGYKAAVQGSKLNLAVGYSHPVNVEAPAGITFATPTPTEILVKGADRQRVGQLAAEIRAVRPPEPYKGKGIRYADEKITIKETKKK</sequence>
<dbReference type="GO" id="GO:0003735">
    <property type="term" value="F:structural constituent of ribosome"/>
    <property type="evidence" value="ECO:0007669"/>
    <property type="project" value="UniProtKB-UniRule"/>
</dbReference>
<dbReference type="Proteomes" id="UP000596827">
    <property type="component" value="Unassembled WGS sequence"/>
</dbReference>
<evidence type="ECO:0000256" key="4">
    <source>
        <dbReference type="ARBA" id="ARBA00022980"/>
    </source>
</evidence>
<evidence type="ECO:0000256" key="2">
    <source>
        <dbReference type="ARBA" id="ARBA00022730"/>
    </source>
</evidence>
<dbReference type="PANTHER" id="PTHR11655:SF14">
    <property type="entry name" value="LARGE RIBOSOMAL SUBUNIT PROTEIN UL6M"/>
    <property type="match status" value="1"/>
</dbReference>
<feature type="domain" description="Large ribosomal subunit protein uL6 alpha-beta" evidence="9">
    <location>
        <begin position="90"/>
        <end position="164"/>
    </location>
</feature>
<dbReference type="FunFam" id="3.90.930.12:FF:000001">
    <property type="entry name" value="50S ribosomal protein L6"/>
    <property type="match status" value="1"/>
</dbReference>
<dbReference type="InterPro" id="IPR000702">
    <property type="entry name" value="Ribosomal_uL6-like"/>
</dbReference>
<dbReference type="GO" id="GO:0002181">
    <property type="term" value="P:cytoplasmic translation"/>
    <property type="evidence" value="ECO:0007669"/>
    <property type="project" value="TreeGrafter"/>
</dbReference>
<evidence type="ECO:0000256" key="7">
    <source>
        <dbReference type="RuleBase" id="RU003869"/>
    </source>
</evidence>
<dbReference type="SUPFAM" id="SSF56053">
    <property type="entry name" value="Ribosomal protein L6"/>
    <property type="match status" value="2"/>
</dbReference>
<dbReference type="Gene3D" id="3.90.930.12">
    <property type="entry name" value="Ribosomal protein L6, alpha-beta domain"/>
    <property type="match status" value="2"/>
</dbReference>
<dbReference type="Pfam" id="PF00347">
    <property type="entry name" value="Ribosomal_L6"/>
    <property type="match status" value="2"/>
</dbReference>
<evidence type="ECO:0000259" key="9">
    <source>
        <dbReference type="Pfam" id="PF00347"/>
    </source>
</evidence>
<organism evidence="10 11">
    <name type="scientific">Ramlibacter albus</name>
    <dbReference type="NCBI Taxonomy" id="2079448"/>
    <lineage>
        <taxon>Bacteria</taxon>
        <taxon>Pseudomonadati</taxon>
        <taxon>Pseudomonadota</taxon>
        <taxon>Betaproteobacteria</taxon>
        <taxon>Burkholderiales</taxon>
        <taxon>Comamonadaceae</taxon>
        <taxon>Ramlibacter</taxon>
    </lineage>
</organism>
<proteinExistence type="inferred from homology"/>
<dbReference type="InterPro" id="IPR020040">
    <property type="entry name" value="Ribosomal_uL6_a/b-dom"/>
</dbReference>
<reference evidence="10" key="1">
    <citation type="submission" date="2020-08" db="EMBL/GenBank/DDBJ databases">
        <title>Ramlibacter sp. GTP1 16S ribosomal RNA gene genome sequencing and assembly.</title>
        <authorList>
            <person name="Kang M."/>
        </authorList>
    </citation>
    <scope>NUCLEOTIDE SEQUENCE</scope>
    <source>
        <strain evidence="10">GTP1</strain>
    </source>
</reference>
<accession>A0A923S0S0</accession>
<dbReference type="PROSITE" id="PS00525">
    <property type="entry name" value="RIBOSOMAL_L6_1"/>
    <property type="match status" value="1"/>
</dbReference>
<dbReference type="FunFam" id="3.90.930.12:FF:000002">
    <property type="entry name" value="50S ribosomal protein L6"/>
    <property type="match status" value="1"/>
</dbReference>
<evidence type="ECO:0000256" key="1">
    <source>
        <dbReference type="ARBA" id="ARBA00009356"/>
    </source>
</evidence>
<gene>
    <name evidence="6 10" type="primary">rplF</name>
    <name evidence="10" type="ORF">H8R02_03540</name>
</gene>
<dbReference type="PANTHER" id="PTHR11655">
    <property type="entry name" value="60S/50S RIBOSOMAL PROTEIN L6/L9"/>
    <property type="match status" value="1"/>
</dbReference>
<dbReference type="GO" id="GO:0022625">
    <property type="term" value="C:cytosolic large ribosomal subunit"/>
    <property type="evidence" value="ECO:0007669"/>
    <property type="project" value="UniProtKB-UniRule"/>
</dbReference>
<evidence type="ECO:0000256" key="3">
    <source>
        <dbReference type="ARBA" id="ARBA00022884"/>
    </source>
</evidence>
<dbReference type="InterPro" id="IPR019906">
    <property type="entry name" value="Ribosomal_uL6_bac-type"/>
</dbReference>
<keyword evidence="5 6" id="KW-0687">Ribonucleoprotein</keyword>
<dbReference type="AlphaFoldDB" id="A0A923S0S0"/>